<evidence type="ECO:0000313" key="5">
    <source>
        <dbReference type="EMBL" id="KAK1742008.1"/>
    </source>
</evidence>
<accession>A0AAD8YA46</accession>
<evidence type="ECO:0000256" key="1">
    <source>
        <dbReference type="ARBA" id="ARBA00022598"/>
    </source>
</evidence>
<organism evidence="5 6">
    <name type="scientific">Skeletonema marinoi</name>
    <dbReference type="NCBI Taxonomy" id="267567"/>
    <lineage>
        <taxon>Eukaryota</taxon>
        <taxon>Sar</taxon>
        <taxon>Stramenopiles</taxon>
        <taxon>Ochrophyta</taxon>
        <taxon>Bacillariophyta</taxon>
        <taxon>Coscinodiscophyceae</taxon>
        <taxon>Thalassiosirophycidae</taxon>
        <taxon>Thalassiosirales</taxon>
        <taxon>Skeletonemataceae</taxon>
        <taxon>Skeletonema</taxon>
        <taxon>Skeletonema marinoi-dohrnii complex</taxon>
    </lineage>
</organism>
<reference evidence="5" key="1">
    <citation type="submission" date="2023-06" db="EMBL/GenBank/DDBJ databases">
        <title>Survivors Of The Sea: Transcriptome response of Skeletonema marinoi to long-term dormancy.</title>
        <authorList>
            <person name="Pinder M.I.M."/>
            <person name="Kourtchenko O."/>
            <person name="Robertson E.K."/>
            <person name="Larsson T."/>
            <person name="Maumus F."/>
            <person name="Osuna-Cruz C.M."/>
            <person name="Vancaester E."/>
            <person name="Stenow R."/>
            <person name="Vandepoele K."/>
            <person name="Ploug H."/>
            <person name="Bruchert V."/>
            <person name="Godhe A."/>
            <person name="Topel M."/>
        </authorList>
    </citation>
    <scope>NUCLEOTIDE SEQUENCE</scope>
    <source>
        <strain evidence="5">R05AC</strain>
    </source>
</reference>
<dbReference type="EMBL" id="JATAAI010000012">
    <property type="protein sequence ID" value="KAK1742008.1"/>
    <property type="molecule type" value="Genomic_DNA"/>
</dbReference>
<dbReference type="SUPFAM" id="SSF56059">
    <property type="entry name" value="Glutathione synthetase ATP-binding domain-like"/>
    <property type="match status" value="1"/>
</dbReference>
<dbReference type="InterPro" id="IPR004344">
    <property type="entry name" value="TTL/TTLL_fam"/>
</dbReference>
<dbReference type="GO" id="GO:0015631">
    <property type="term" value="F:tubulin binding"/>
    <property type="evidence" value="ECO:0007669"/>
    <property type="project" value="TreeGrafter"/>
</dbReference>
<keyword evidence="3" id="KW-0067">ATP-binding</keyword>
<evidence type="ECO:0000256" key="4">
    <source>
        <dbReference type="SAM" id="MobiDB-lite"/>
    </source>
</evidence>
<feature type="region of interest" description="Disordered" evidence="4">
    <location>
        <begin position="1"/>
        <end position="107"/>
    </location>
</feature>
<feature type="compositionally biased region" description="Low complexity" evidence="4">
    <location>
        <begin position="156"/>
        <end position="166"/>
    </location>
</feature>
<feature type="region of interest" description="Disordered" evidence="4">
    <location>
        <begin position="156"/>
        <end position="189"/>
    </location>
</feature>
<dbReference type="EC" id="6.3.2.-" evidence="5"/>
<dbReference type="GO" id="GO:0005524">
    <property type="term" value="F:ATP binding"/>
    <property type="evidence" value="ECO:0007669"/>
    <property type="project" value="UniProtKB-KW"/>
</dbReference>
<dbReference type="PROSITE" id="PS51221">
    <property type="entry name" value="TTL"/>
    <property type="match status" value="1"/>
</dbReference>
<dbReference type="PANTHER" id="PTHR12241:SF155">
    <property type="entry name" value="TUBULIN-TYROSINE LIGASE FAMILY PROTEIN"/>
    <property type="match status" value="1"/>
</dbReference>
<evidence type="ECO:0000256" key="3">
    <source>
        <dbReference type="ARBA" id="ARBA00022840"/>
    </source>
</evidence>
<gene>
    <name evidence="5" type="ORF">QTG54_007581</name>
</gene>
<keyword evidence="2" id="KW-0547">Nucleotide-binding</keyword>
<dbReference type="GO" id="GO:0036064">
    <property type="term" value="C:ciliary basal body"/>
    <property type="evidence" value="ECO:0007669"/>
    <property type="project" value="TreeGrafter"/>
</dbReference>
<comment type="caution">
    <text evidence="5">The sequence shown here is derived from an EMBL/GenBank/DDBJ whole genome shotgun (WGS) entry which is preliminary data.</text>
</comment>
<dbReference type="Gene3D" id="3.30.470.20">
    <property type="entry name" value="ATP-grasp fold, B domain"/>
    <property type="match status" value="1"/>
</dbReference>
<name>A0AAD8YA46_9STRA</name>
<dbReference type="PANTHER" id="PTHR12241">
    <property type="entry name" value="TUBULIN POLYGLUTAMYLASE"/>
    <property type="match status" value="1"/>
</dbReference>
<dbReference type="GO" id="GO:0000226">
    <property type="term" value="P:microtubule cytoskeleton organization"/>
    <property type="evidence" value="ECO:0007669"/>
    <property type="project" value="TreeGrafter"/>
</dbReference>
<dbReference type="Proteomes" id="UP001224775">
    <property type="component" value="Unassembled WGS sequence"/>
</dbReference>
<evidence type="ECO:0000256" key="2">
    <source>
        <dbReference type="ARBA" id="ARBA00022741"/>
    </source>
</evidence>
<dbReference type="AlphaFoldDB" id="A0AAD8YA46"/>
<keyword evidence="1 5" id="KW-0436">Ligase</keyword>
<proteinExistence type="predicted"/>
<feature type="compositionally biased region" description="Basic and acidic residues" evidence="4">
    <location>
        <begin position="61"/>
        <end position="70"/>
    </location>
</feature>
<dbReference type="Pfam" id="PF03133">
    <property type="entry name" value="TTL"/>
    <property type="match status" value="1"/>
</dbReference>
<evidence type="ECO:0000313" key="6">
    <source>
        <dbReference type="Proteomes" id="UP001224775"/>
    </source>
</evidence>
<keyword evidence="6" id="KW-1185">Reference proteome</keyword>
<dbReference type="GO" id="GO:0070740">
    <property type="term" value="F:tubulin-glutamic acid ligase activity"/>
    <property type="evidence" value="ECO:0007669"/>
    <property type="project" value="TreeGrafter"/>
</dbReference>
<protein>
    <submittedName>
        <fullName evidence="5">Tubulin-tyrosine ligase family protein</fullName>
        <ecNumber evidence="5">6.3.2.-</ecNumber>
    </submittedName>
</protein>
<sequence length="652" mass="73105">MSEGGRVFPNVLFDDVATFEGSPDKELIDEQDERPPSPTVDASVDGLESPLADDVNSCSTESKDSPRTKDTLATPIDTNISSDEERSNKSLLIGTNEDELQHDREVSPLTDDVKATLEAAQVPTEIEQHASTANNESDDSQLSALLARDEVQLPDDATPATSTTSTQEICHDGLGPRNNGNEFPATRKKGRQRCDLLPSFSSIFTKFQKKSKSHIDDSTQKELVSCMQHQIRLHELYPFHALQSDDDSVGSNIESLRFYRINSRRPEIRALLDEVFSHYALTEWNELPDHVNASSWNLLWTWGLPKASDFDNLLVFQKINRFRHTKGLSRKDLLMKNMQRFGYGHLMPLTYALPHEYNAFVAGYTSIQKLSGATSPNFWIVKPIGLSRGRGISVVKDISQVAYSQPIVIQKYISNPMLFLDYKFDLRVYLLVTSFQPLEAFIYKEGLARFGSRKYSNKPETLGDTRVHLTNTSLQKEFGDISDRSHPAFLAGSNGSGSKVALSWLWKRLKGQGVNTAEMWRKVVDVCGKALESVDADIPNQPNSFELFGFDVIFDTDEKCWLIEVNSSPSLSCDSSLDSSIKGGLIVDTISLVDPVAYDRSAVSEVCKRRITHRKAGSLLEEDLCRILPDTMPRRNGEIPKRLGKFERIKLI</sequence>